<proteinExistence type="predicted"/>
<sequence length="276" mass="30790">MRSSPPPETQVQERAATTPITSISMSTTISRKKPRRNVDAIQSMAESMNNVAASLQPETPKNKRKVIELLKYDILGEDTPSRTKRARAKFTIMWDTEATRILPVYNPSTPLEALLHVCVRCSPTNPVQKYRQLFPNTDCFGHTEAAVQLKVKEQGKECVGVDPELATYASGMSMKQLIEPALPSEDARVHRPWHGGLQSSARNKGCSRAHQRDENPRSTCSALFFALSTSDRRHDAAALGSQMLHYVTTCDRIVFRGVSENVFRAHNQALHGMHIP</sequence>
<dbReference type="AlphaFoldDB" id="D8PZD3"/>
<dbReference type="HOGENOM" id="CLU_1008871_0_0_1"/>
<dbReference type="RefSeq" id="XP_003034322.1">
    <property type="nucleotide sequence ID" value="XM_003034276.1"/>
</dbReference>
<feature type="region of interest" description="Disordered" evidence="1">
    <location>
        <begin position="1"/>
        <end position="36"/>
    </location>
</feature>
<dbReference type="EMBL" id="GL377304">
    <property type="protein sequence ID" value="EFI99419.1"/>
    <property type="molecule type" value="Genomic_DNA"/>
</dbReference>
<gene>
    <name evidence="2" type="ORF">SCHCODRAFT_233289</name>
</gene>
<dbReference type="KEGG" id="scm:SCHCO_01170474"/>
<dbReference type="GeneID" id="9585369"/>
<organism evidence="3">
    <name type="scientific">Schizophyllum commune (strain H4-8 / FGSC 9210)</name>
    <name type="common">Split gill fungus</name>
    <dbReference type="NCBI Taxonomy" id="578458"/>
    <lineage>
        <taxon>Eukaryota</taxon>
        <taxon>Fungi</taxon>
        <taxon>Dikarya</taxon>
        <taxon>Basidiomycota</taxon>
        <taxon>Agaricomycotina</taxon>
        <taxon>Agaricomycetes</taxon>
        <taxon>Agaricomycetidae</taxon>
        <taxon>Agaricales</taxon>
        <taxon>Schizophyllaceae</taxon>
        <taxon>Schizophyllum</taxon>
    </lineage>
</organism>
<name>D8PZD3_SCHCM</name>
<reference evidence="2 3" key="1">
    <citation type="journal article" date="2010" name="Nat. Biotechnol.">
        <title>Genome sequence of the model mushroom Schizophyllum commune.</title>
        <authorList>
            <person name="Ohm R.A."/>
            <person name="de Jong J.F."/>
            <person name="Lugones L.G."/>
            <person name="Aerts A."/>
            <person name="Kothe E."/>
            <person name="Stajich J.E."/>
            <person name="de Vries R.P."/>
            <person name="Record E."/>
            <person name="Levasseur A."/>
            <person name="Baker S.E."/>
            <person name="Bartholomew K.A."/>
            <person name="Coutinho P.M."/>
            <person name="Erdmann S."/>
            <person name="Fowler T.J."/>
            <person name="Gathman A.C."/>
            <person name="Lombard V."/>
            <person name="Henrissat B."/>
            <person name="Knabe N."/>
            <person name="Kuees U."/>
            <person name="Lilly W.W."/>
            <person name="Lindquist E."/>
            <person name="Lucas S."/>
            <person name="Magnuson J.K."/>
            <person name="Piumi F."/>
            <person name="Raudaskoski M."/>
            <person name="Salamov A."/>
            <person name="Schmutz J."/>
            <person name="Schwarze F.W.M.R."/>
            <person name="vanKuyk P.A."/>
            <person name="Horton J.S."/>
            <person name="Grigoriev I.V."/>
            <person name="Woesten H.A.B."/>
        </authorList>
    </citation>
    <scope>NUCLEOTIDE SEQUENCE [LARGE SCALE GENOMIC DNA]</scope>
    <source>
        <strain evidence="3">H4-8 / FGSC 9210</strain>
    </source>
</reference>
<accession>D8PZD3</accession>
<dbReference type="Proteomes" id="UP000007431">
    <property type="component" value="Unassembled WGS sequence"/>
</dbReference>
<dbReference type="InParanoid" id="D8PZD3"/>
<evidence type="ECO:0000256" key="1">
    <source>
        <dbReference type="SAM" id="MobiDB-lite"/>
    </source>
</evidence>
<evidence type="ECO:0000313" key="3">
    <source>
        <dbReference type="Proteomes" id="UP000007431"/>
    </source>
</evidence>
<protein>
    <submittedName>
        <fullName evidence="2">Uncharacterized protein</fullName>
    </submittedName>
</protein>
<feature type="compositionally biased region" description="Low complexity" evidence="1">
    <location>
        <begin position="17"/>
        <end position="29"/>
    </location>
</feature>
<dbReference type="VEuPathDB" id="FungiDB:SCHCODRAFT_01170474"/>
<keyword evidence="3" id="KW-1185">Reference proteome</keyword>
<evidence type="ECO:0000313" key="2">
    <source>
        <dbReference type="EMBL" id="EFI99419.1"/>
    </source>
</evidence>
<feature type="region of interest" description="Disordered" evidence="1">
    <location>
        <begin position="191"/>
        <end position="214"/>
    </location>
</feature>